<evidence type="ECO:0000259" key="2">
    <source>
        <dbReference type="Pfam" id="PF17680"/>
    </source>
</evidence>
<dbReference type="Pfam" id="PF17680">
    <property type="entry name" value="FlgO"/>
    <property type="match status" value="1"/>
</dbReference>
<name>A0ABV2IPY1_9BURK</name>
<protein>
    <recommendedName>
        <fullName evidence="2">FlgO domain-containing protein</fullName>
    </recommendedName>
</protein>
<evidence type="ECO:0000313" key="3">
    <source>
        <dbReference type="EMBL" id="MET3605000.1"/>
    </source>
</evidence>
<feature type="signal peptide" evidence="1">
    <location>
        <begin position="1"/>
        <end position="18"/>
    </location>
</feature>
<keyword evidence="1" id="KW-0732">Signal</keyword>
<accession>A0ABV2IPY1</accession>
<evidence type="ECO:0000256" key="1">
    <source>
        <dbReference type="SAM" id="SignalP"/>
    </source>
</evidence>
<comment type="caution">
    <text evidence="3">The sequence shown here is derived from an EMBL/GenBank/DDBJ whole genome shotgun (WGS) entry which is preliminary data.</text>
</comment>
<dbReference type="EMBL" id="JBEPLS010000011">
    <property type="protein sequence ID" value="MET3605000.1"/>
    <property type="molecule type" value="Genomic_DNA"/>
</dbReference>
<reference evidence="3 4" key="1">
    <citation type="submission" date="2024-06" db="EMBL/GenBank/DDBJ databases">
        <title>Genomic Encyclopedia of Type Strains, Phase IV (KMG-IV): sequencing the most valuable type-strain genomes for metagenomic binning, comparative biology and taxonomic classification.</title>
        <authorList>
            <person name="Goeker M."/>
        </authorList>
    </citation>
    <scope>NUCLEOTIDE SEQUENCE [LARGE SCALE GENOMIC DNA]</scope>
    <source>
        <strain evidence="3 4">D-501</strain>
    </source>
</reference>
<evidence type="ECO:0000313" key="4">
    <source>
        <dbReference type="Proteomes" id="UP001549111"/>
    </source>
</evidence>
<feature type="chain" id="PRO_5045375006" description="FlgO domain-containing protein" evidence="1">
    <location>
        <begin position="19"/>
        <end position="204"/>
    </location>
</feature>
<sequence>MRLILAGMNKVRMIPLFAASIFLMGCAAQPGKVVGHCAMPTDRILSRIDLKQMMDEISSEVCQVAGGVAPDHYRSSHPLLVPDVVDVQSYQPHAFGLAASEIFRESLHRNCRTPIKQVEMARDFSLTPDGLMALSRDSSVLREQSAALPVAMVATYSLAPDRLTVVARAVRITDSVITHMASREVQWRCTPLLTGETDITFMMK</sequence>
<gene>
    <name evidence="3" type="ORF">ABIC99_002825</name>
</gene>
<organism evidence="3 4">
    <name type="scientific">Sphaerotilus sulfidivorans</name>
    <dbReference type="NCBI Taxonomy" id="639200"/>
    <lineage>
        <taxon>Bacteria</taxon>
        <taxon>Pseudomonadati</taxon>
        <taxon>Pseudomonadota</taxon>
        <taxon>Betaproteobacteria</taxon>
        <taxon>Burkholderiales</taxon>
        <taxon>Sphaerotilaceae</taxon>
        <taxon>Sphaerotilus</taxon>
    </lineage>
</organism>
<proteinExistence type="predicted"/>
<feature type="domain" description="FlgO" evidence="2">
    <location>
        <begin position="75"/>
        <end position="186"/>
    </location>
</feature>
<keyword evidence="4" id="KW-1185">Reference proteome</keyword>
<dbReference type="Proteomes" id="UP001549111">
    <property type="component" value="Unassembled WGS sequence"/>
</dbReference>
<dbReference type="PROSITE" id="PS51257">
    <property type="entry name" value="PROKAR_LIPOPROTEIN"/>
    <property type="match status" value="1"/>
</dbReference>
<dbReference type="InterPro" id="IPR041215">
    <property type="entry name" value="FlgO_dom"/>
</dbReference>